<dbReference type="PANTHER" id="PTHR43135">
    <property type="entry name" value="ALPHA-D-RIBOSE 1-METHYLPHOSPHONATE 5-TRIPHOSPHATE DIPHOSPHATASE"/>
    <property type="match status" value="1"/>
</dbReference>
<dbReference type="Pfam" id="PF07676">
    <property type="entry name" value="PD40"/>
    <property type="match status" value="5"/>
</dbReference>
<dbReference type="SUPFAM" id="SSF82171">
    <property type="entry name" value="DPP6 N-terminal domain-like"/>
    <property type="match status" value="1"/>
</dbReference>
<accession>A0ABW2E4F5</accession>
<keyword evidence="4" id="KW-1185">Reference proteome</keyword>
<feature type="region of interest" description="Disordered" evidence="1">
    <location>
        <begin position="1"/>
        <end position="23"/>
    </location>
</feature>
<dbReference type="SUPFAM" id="SSF51338">
    <property type="entry name" value="Composite domain of metallo-dependent hydrolases"/>
    <property type="match status" value="1"/>
</dbReference>
<feature type="compositionally biased region" description="Low complexity" evidence="1">
    <location>
        <begin position="1"/>
        <end position="18"/>
    </location>
</feature>
<sequence length="1033" mass="110696">MAATTASALAAGEADAATPSDGTTVHYREITGGSVTAVPGSGVVVAEVQGVLWRIPREGGVAARLTDWRLEATRPVLSPDGTTVALCGYQEGAFHLWTMRADGSGLRQLTNGPWDDREAAWSPDGRRLAFSSERGGDDVAGSSFGLCVMDVDTLQPRRLTGGDFEDYDPAWWPDGRSLVCVRAAHRADGGTDGGLVLVRVPATGGEPEVVREVTTGRLMCPSVSPSGRIAYLHLTGTSDSPSLPAARAALMVDDQVVTADEDVAAGPPCWLDEDRLLYVADGRLRIRALTGDPHVEEIDFVARMPMPRPRRRRKPRAARATGPASVRGIHLPVLSPDGRSVAFVALNALWVMPVGGKPRRLLQEAGVHHVQMPAWDPDGRSLLYCTDRGGLTAVRRLRLDDRADEPVSDGGRLHPVPSPDGTRLACRDITGNLLLRDLATGAERVLARPMATDGPAGAPSWSPDGRYVAFCDRNRINQRFREGYHLIRVIDTRTGADRRHLPAPHQSLSDREAAGPAWSPDGHHMALVAESALWLLPVTPDGTPSGPARRLTDEPADHPSWARDAATLLYLSCGRLRLLPLDSTRTPGLCRTLSVPLTVRRRPSGQREALRVHAGQLWDATGREPRHDVDILIDGGRITAVLPHRTRRPGRRTIDVSGQTVIPGLIDSHTHPYSATYGARNHLTALAYGVTTTACLGAPLYEAVRLREALASGHSIGPRLLACAELLDGSRTAYSKGRAHRTQAGWERTLQRLTALDVDFVKTYVRAPGHAMAQAAETAHRLGVPCGSHLCAPGRAAGQDLTTHLQATQRLPYGHANTPLGHIHQDLVEQYADGAFALIITPFTTQFLLGADPALADDPRVRTLMSPWDEAAIRERAGKAPTAQQLQALATEMGNYRRLATAGVPLALGTDAPIVPAGLSLHLGLRGLHTHGFSPAQALHTATTHPARLFGLHEDLGTIEAGKIADLAVIDGDPFTDFTALLSTSLVLRDGVPHRQAALIQTHAGTNRDAVPGTSWLDVAHSLAQASCCRPGT</sequence>
<organism evidence="3 4">
    <name type="scientific">Streptomyces viridiviolaceus</name>
    <dbReference type="NCBI Taxonomy" id="68282"/>
    <lineage>
        <taxon>Bacteria</taxon>
        <taxon>Bacillati</taxon>
        <taxon>Actinomycetota</taxon>
        <taxon>Actinomycetes</taxon>
        <taxon>Kitasatosporales</taxon>
        <taxon>Streptomycetaceae</taxon>
        <taxon>Streptomyces</taxon>
    </lineage>
</organism>
<dbReference type="PANTHER" id="PTHR43135:SF3">
    <property type="entry name" value="ALPHA-D-RIBOSE 1-METHYLPHOSPHONATE 5-TRIPHOSPHATE DIPHOSPHATASE"/>
    <property type="match status" value="1"/>
</dbReference>
<dbReference type="InterPro" id="IPR051781">
    <property type="entry name" value="Metallo-dep_Hydrolase"/>
</dbReference>
<evidence type="ECO:0000313" key="4">
    <source>
        <dbReference type="Proteomes" id="UP001596409"/>
    </source>
</evidence>
<dbReference type="Gene3D" id="3.20.20.140">
    <property type="entry name" value="Metal-dependent hydrolases"/>
    <property type="match status" value="2"/>
</dbReference>
<dbReference type="Pfam" id="PF01979">
    <property type="entry name" value="Amidohydro_1"/>
    <property type="match status" value="1"/>
</dbReference>
<name>A0ABW2E4F5_9ACTN</name>
<proteinExistence type="predicted"/>
<feature type="domain" description="Amidohydrolase-related" evidence="2">
    <location>
        <begin position="660"/>
        <end position="983"/>
    </location>
</feature>
<dbReference type="InterPro" id="IPR006680">
    <property type="entry name" value="Amidohydro-rel"/>
</dbReference>
<gene>
    <name evidence="3" type="ORF">ACFQMH_24920</name>
</gene>
<evidence type="ECO:0000256" key="1">
    <source>
        <dbReference type="SAM" id="MobiDB-lite"/>
    </source>
</evidence>
<evidence type="ECO:0000259" key="2">
    <source>
        <dbReference type="Pfam" id="PF01979"/>
    </source>
</evidence>
<dbReference type="InterPro" id="IPR032466">
    <property type="entry name" value="Metal_Hydrolase"/>
</dbReference>
<feature type="region of interest" description="Disordered" evidence="1">
    <location>
        <begin position="498"/>
        <end position="517"/>
    </location>
</feature>
<reference evidence="4" key="1">
    <citation type="journal article" date="2019" name="Int. J. Syst. Evol. Microbiol.">
        <title>The Global Catalogue of Microorganisms (GCM) 10K type strain sequencing project: providing services to taxonomists for standard genome sequencing and annotation.</title>
        <authorList>
            <consortium name="The Broad Institute Genomics Platform"/>
            <consortium name="The Broad Institute Genome Sequencing Center for Infectious Disease"/>
            <person name="Wu L."/>
            <person name="Ma J."/>
        </authorList>
    </citation>
    <scope>NUCLEOTIDE SEQUENCE [LARGE SCALE GENOMIC DNA]</scope>
    <source>
        <strain evidence="4">JCM 4855</strain>
    </source>
</reference>
<dbReference type="Gene3D" id="2.30.40.10">
    <property type="entry name" value="Urease, subunit C, domain 1"/>
    <property type="match status" value="2"/>
</dbReference>
<dbReference type="InterPro" id="IPR011659">
    <property type="entry name" value="WD40"/>
</dbReference>
<protein>
    <submittedName>
        <fullName evidence="3">Amidohydrolase family protein</fullName>
    </submittedName>
</protein>
<dbReference type="EMBL" id="JBHSYM010000057">
    <property type="protein sequence ID" value="MFC7014889.1"/>
    <property type="molecule type" value="Genomic_DNA"/>
</dbReference>
<dbReference type="Proteomes" id="UP001596409">
    <property type="component" value="Unassembled WGS sequence"/>
</dbReference>
<dbReference type="Gene3D" id="2.120.10.30">
    <property type="entry name" value="TolB, C-terminal domain"/>
    <property type="match status" value="3"/>
</dbReference>
<dbReference type="RefSeq" id="WP_189875199.1">
    <property type="nucleotide sequence ID" value="NZ_BMWA01000016.1"/>
</dbReference>
<evidence type="ECO:0000313" key="3">
    <source>
        <dbReference type="EMBL" id="MFC7014889.1"/>
    </source>
</evidence>
<dbReference type="InterPro" id="IPR011059">
    <property type="entry name" value="Metal-dep_hydrolase_composite"/>
</dbReference>
<dbReference type="SUPFAM" id="SSF69304">
    <property type="entry name" value="Tricorn protease N-terminal domain"/>
    <property type="match status" value="1"/>
</dbReference>
<dbReference type="SUPFAM" id="SSF51556">
    <property type="entry name" value="Metallo-dependent hydrolases"/>
    <property type="match status" value="1"/>
</dbReference>
<comment type="caution">
    <text evidence="3">The sequence shown here is derived from an EMBL/GenBank/DDBJ whole genome shotgun (WGS) entry which is preliminary data.</text>
</comment>
<dbReference type="InterPro" id="IPR011042">
    <property type="entry name" value="6-blade_b-propeller_TolB-like"/>
</dbReference>